<dbReference type="SUPFAM" id="SSF50447">
    <property type="entry name" value="Translation proteins"/>
    <property type="match status" value="2"/>
</dbReference>
<dbReference type="InterPro" id="IPR006847">
    <property type="entry name" value="IF2_N"/>
</dbReference>
<evidence type="ECO:0000256" key="9">
    <source>
        <dbReference type="RuleBase" id="RU000644"/>
    </source>
</evidence>
<keyword evidence="12" id="KW-1185">Reference proteome</keyword>
<evidence type="ECO:0000313" key="12">
    <source>
        <dbReference type="Proteomes" id="UP000066624"/>
    </source>
</evidence>
<dbReference type="InterPro" id="IPR015760">
    <property type="entry name" value="TIF_IF2"/>
</dbReference>
<dbReference type="SUPFAM" id="SSF52156">
    <property type="entry name" value="Initiation factor IF2/eIF5b, domain 3"/>
    <property type="match status" value="1"/>
</dbReference>
<organism evidence="11 12">
    <name type="scientific">Wenzhouxiangella marina</name>
    <dbReference type="NCBI Taxonomy" id="1579979"/>
    <lineage>
        <taxon>Bacteria</taxon>
        <taxon>Pseudomonadati</taxon>
        <taxon>Pseudomonadota</taxon>
        <taxon>Gammaproteobacteria</taxon>
        <taxon>Chromatiales</taxon>
        <taxon>Wenzhouxiangellaceae</taxon>
        <taxon>Wenzhouxiangella</taxon>
    </lineage>
</organism>
<reference evidence="11 12" key="1">
    <citation type="submission" date="2015-07" db="EMBL/GenBank/DDBJ databases">
        <authorList>
            <person name="Noorani M."/>
        </authorList>
    </citation>
    <scope>NUCLEOTIDE SEQUENCE [LARGE SCALE GENOMIC DNA]</scope>
    <source>
        <strain evidence="11 12">KCTC 42284</strain>
    </source>
</reference>
<dbReference type="InterPro" id="IPR027417">
    <property type="entry name" value="P-loop_NTPase"/>
</dbReference>
<dbReference type="NCBIfam" id="TIGR00231">
    <property type="entry name" value="small_GTP"/>
    <property type="match status" value="1"/>
</dbReference>
<dbReference type="InterPro" id="IPR044145">
    <property type="entry name" value="IF2_II"/>
</dbReference>
<dbReference type="Gene3D" id="3.40.50.10050">
    <property type="entry name" value="Translation initiation factor IF- 2, domain 3"/>
    <property type="match status" value="1"/>
</dbReference>
<dbReference type="InterPro" id="IPR013575">
    <property type="entry name" value="IF2_assoc_dom_bac"/>
</dbReference>
<dbReference type="InterPro" id="IPR000178">
    <property type="entry name" value="TF_IF2_bacterial-like"/>
</dbReference>
<dbReference type="InterPro" id="IPR053905">
    <property type="entry name" value="EF-G-like_DII"/>
</dbReference>
<evidence type="ECO:0000256" key="6">
    <source>
        <dbReference type="ARBA" id="ARBA00022917"/>
    </source>
</evidence>
<evidence type="ECO:0000256" key="5">
    <source>
        <dbReference type="ARBA" id="ARBA00022741"/>
    </source>
</evidence>
<keyword evidence="5 8" id="KW-0547">Nucleotide-binding</keyword>
<comment type="subcellular location">
    <subcellularLocation>
        <location evidence="8">Cytoplasm</location>
    </subcellularLocation>
</comment>
<dbReference type="GO" id="GO:0005829">
    <property type="term" value="C:cytosol"/>
    <property type="evidence" value="ECO:0007669"/>
    <property type="project" value="TreeGrafter"/>
</dbReference>
<dbReference type="Pfam" id="PF00009">
    <property type="entry name" value="GTP_EFTU"/>
    <property type="match status" value="1"/>
</dbReference>
<dbReference type="PANTHER" id="PTHR43381">
    <property type="entry name" value="TRANSLATION INITIATION FACTOR IF-2-RELATED"/>
    <property type="match status" value="1"/>
</dbReference>
<dbReference type="Pfam" id="PF08364">
    <property type="entry name" value="IF2_assoc"/>
    <property type="match status" value="1"/>
</dbReference>
<feature type="binding site" evidence="8">
    <location>
        <begin position="409"/>
        <end position="413"/>
    </location>
    <ligand>
        <name>GTP</name>
        <dbReference type="ChEBI" id="CHEBI:37565"/>
    </ligand>
</feature>
<comment type="similarity">
    <text evidence="1 8 9">Belongs to the TRAFAC class translation factor GTPase superfamily. Classic translation factor GTPase family. IF-2 subfamily.</text>
</comment>
<dbReference type="InterPro" id="IPR009061">
    <property type="entry name" value="DNA-bd_dom_put_sf"/>
</dbReference>
<dbReference type="SUPFAM" id="SSF46955">
    <property type="entry name" value="Putative DNA-binding domain"/>
    <property type="match status" value="1"/>
</dbReference>
<evidence type="ECO:0000256" key="4">
    <source>
        <dbReference type="ARBA" id="ARBA00022540"/>
    </source>
</evidence>
<dbReference type="KEGG" id="wma:WM2015_2439"/>
<dbReference type="GO" id="GO:0003743">
    <property type="term" value="F:translation initiation factor activity"/>
    <property type="evidence" value="ECO:0007669"/>
    <property type="project" value="UniProtKB-UniRule"/>
</dbReference>
<dbReference type="EMBL" id="CP012154">
    <property type="protein sequence ID" value="AKS42801.1"/>
    <property type="molecule type" value="Genomic_DNA"/>
</dbReference>
<sequence length="858" mass="92740">MSQVTVSQLAEVLGVTPDRLITQLNDAGIKVDDPSAAVTNEDKKKLLAYLRTSHGKGETSEDSSGPRKVTLKRKTVSELKVPAGGAGRGPRSRGAAPSRTVNVEVRKKRTYVKRGAIAEQEISDAEREEAARALEEARLAREQAEQAEREEAERRKQEAEEREKAEAEERARMEAEAEERRKEEEKQRALAEAQARVEAKVARQAAEREAERKRRGGGGKERPGAGDSKTRYGREELHVTPKSKRRKPKRKGRVSTQPTEHGFQKPTAPVVRVVDIPETITVGELAKLLAVKAGELIKALMNMGSMVTINQALDQETAILVVEELGHEARAAQAQDIEQELVAADDSDAGEEITRPPVVTVMGHVDHGKTSLLDYIRRAKVAAGEEGGITQHIGAYHVETDNGVVTFLDTPGHAAFTSMRARGAQATDIVILVVAADDGVMPQTKEAIQHARAAGVPLIVAVNKIDKPDADPDRVKSELAAEEVVPEDWGGEEIFVPVSALTGEGIDALLDAVLVQAEVLELKAVPERRCRGVVVESALDKGRGPVATILVQDGTLKRGDMILAGTEYGRVRAMFDENGQPIDEAGPSIPAEVLGLSGVPNAGDDVLAVADERKAREAADQRKQSAREGRLAEKQAAKLQNLFDQMSEGGTGEIQNVNLVIKADVQGSVEALRDALTRLSTDEIKVNVVASGVGGITESDASLAQASGAIIIGFNVRADASARKIIQEADLDLNYYSVIYDAIDDVKKAISGLLGTEVKEQIIGLAEVKDVFRSSKLGAIAGCLVVEGVVKRDNPIRVLRDNVVIFEGELESLRRFKDDVKEVQAGTECGIGVKQYNDVKPNDQIECFERVEVQRTLD</sequence>
<feature type="compositionally biased region" description="Basic residues" evidence="10">
    <location>
        <begin position="241"/>
        <end position="253"/>
    </location>
</feature>
<dbReference type="Proteomes" id="UP000066624">
    <property type="component" value="Chromosome"/>
</dbReference>
<dbReference type="STRING" id="1579979.WM2015_2439"/>
<keyword evidence="6 8" id="KW-0648">Protein biosynthesis</keyword>
<dbReference type="FunFam" id="3.40.50.10050:FF:000001">
    <property type="entry name" value="Translation initiation factor IF-2"/>
    <property type="match status" value="1"/>
</dbReference>
<dbReference type="Gene3D" id="3.40.50.300">
    <property type="entry name" value="P-loop containing nucleotide triphosphate hydrolases"/>
    <property type="match status" value="1"/>
</dbReference>
<gene>
    <name evidence="8" type="primary">infB</name>
    <name evidence="11" type="ORF">WM2015_2439</name>
</gene>
<dbReference type="CDD" id="cd01887">
    <property type="entry name" value="IF2_eIF5B"/>
    <property type="match status" value="1"/>
</dbReference>
<dbReference type="PROSITE" id="PS51722">
    <property type="entry name" value="G_TR_2"/>
    <property type="match status" value="1"/>
</dbReference>
<evidence type="ECO:0000313" key="11">
    <source>
        <dbReference type="EMBL" id="AKS42801.1"/>
    </source>
</evidence>
<dbReference type="Pfam" id="PF22042">
    <property type="entry name" value="EF-G_D2"/>
    <property type="match status" value="1"/>
</dbReference>
<comment type="function">
    <text evidence="8 9">One of the essential components for the initiation of protein synthesis. Protects formylmethionyl-tRNA from spontaneous hydrolysis and promotes its binding to the 30S ribosomal subunits. Also involved in the hydrolysis of GTP during the formation of the 70S ribosomal complex.</text>
</comment>
<feature type="binding site" evidence="8">
    <location>
        <begin position="363"/>
        <end position="370"/>
    </location>
    <ligand>
        <name>GTP</name>
        <dbReference type="ChEBI" id="CHEBI:37565"/>
    </ligand>
</feature>
<feature type="compositionally biased region" description="Basic and acidic residues" evidence="10">
    <location>
        <begin position="124"/>
        <end position="239"/>
    </location>
</feature>
<name>A0A0K0XYV0_9GAMM</name>
<feature type="region of interest" description="G-domain" evidence="8">
    <location>
        <begin position="357"/>
        <end position="505"/>
    </location>
</feature>
<dbReference type="FunFam" id="2.40.30.10:FF:000008">
    <property type="entry name" value="Translation initiation factor IF-2"/>
    <property type="match status" value="1"/>
</dbReference>
<dbReference type="CDD" id="cd03702">
    <property type="entry name" value="IF2_mtIF2_II"/>
    <property type="match status" value="1"/>
</dbReference>
<dbReference type="AlphaFoldDB" id="A0A0K0XYV0"/>
<evidence type="ECO:0000256" key="1">
    <source>
        <dbReference type="ARBA" id="ARBA00007733"/>
    </source>
</evidence>
<dbReference type="Pfam" id="PF11987">
    <property type="entry name" value="IF-2"/>
    <property type="match status" value="1"/>
</dbReference>
<evidence type="ECO:0000256" key="3">
    <source>
        <dbReference type="ARBA" id="ARBA00022490"/>
    </source>
</evidence>
<dbReference type="InterPro" id="IPR009000">
    <property type="entry name" value="Transl_B-barrel_sf"/>
</dbReference>
<dbReference type="FunFam" id="2.40.30.10:FF:000007">
    <property type="entry name" value="Translation initiation factor IF-2"/>
    <property type="match status" value="1"/>
</dbReference>
<feature type="region of interest" description="Disordered" evidence="10">
    <location>
        <begin position="52"/>
        <end position="266"/>
    </location>
</feature>
<dbReference type="PROSITE" id="PS01176">
    <property type="entry name" value="IF2"/>
    <property type="match status" value="1"/>
</dbReference>
<evidence type="ECO:0000256" key="8">
    <source>
        <dbReference type="HAMAP-Rule" id="MF_00100"/>
    </source>
</evidence>
<dbReference type="SUPFAM" id="SSF52540">
    <property type="entry name" value="P-loop containing nucleoside triphosphate hydrolases"/>
    <property type="match status" value="1"/>
</dbReference>
<evidence type="ECO:0000256" key="7">
    <source>
        <dbReference type="ARBA" id="ARBA00023134"/>
    </source>
</evidence>
<keyword evidence="3 8" id="KW-0963">Cytoplasm</keyword>
<dbReference type="PATRIC" id="fig|1579979.3.peg.2495"/>
<dbReference type="NCBIfam" id="TIGR00487">
    <property type="entry name" value="IF-2"/>
    <property type="match status" value="1"/>
</dbReference>
<dbReference type="InterPro" id="IPR000795">
    <property type="entry name" value="T_Tr_GTP-bd_dom"/>
</dbReference>
<dbReference type="InterPro" id="IPR005225">
    <property type="entry name" value="Small_GTP-bd"/>
</dbReference>
<keyword evidence="7 8" id="KW-0342">GTP-binding</keyword>
<accession>A0A0K0XYV0</accession>
<dbReference type="GO" id="GO:0003924">
    <property type="term" value="F:GTPase activity"/>
    <property type="evidence" value="ECO:0007669"/>
    <property type="project" value="UniProtKB-UniRule"/>
</dbReference>
<dbReference type="GO" id="GO:0005525">
    <property type="term" value="F:GTP binding"/>
    <property type="evidence" value="ECO:0007669"/>
    <property type="project" value="UniProtKB-KW"/>
</dbReference>
<dbReference type="RefSeq" id="WP_049726331.1">
    <property type="nucleotide sequence ID" value="NZ_CP012154.1"/>
</dbReference>
<feature type="binding site" evidence="8">
    <location>
        <begin position="463"/>
        <end position="466"/>
    </location>
    <ligand>
        <name>GTP</name>
        <dbReference type="ChEBI" id="CHEBI:37565"/>
    </ligand>
</feature>
<dbReference type="OrthoDB" id="9811804at2"/>
<protein>
    <recommendedName>
        <fullName evidence="2 8">Translation initiation factor IF-2</fullName>
    </recommendedName>
</protein>
<keyword evidence="4 8" id="KW-0396">Initiation factor</keyword>
<dbReference type="Pfam" id="PF04760">
    <property type="entry name" value="IF2_N"/>
    <property type="match status" value="2"/>
</dbReference>
<evidence type="ECO:0000256" key="10">
    <source>
        <dbReference type="SAM" id="MobiDB-lite"/>
    </source>
</evidence>
<dbReference type="FunFam" id="3.40.50.300:FF:000019">
    <property type="entry name" value="Translation initiation factor IF-2"/>
    <property type="match status" value="1"/>
</dbReference>
<dbReference type="HAMAP" id="MF_00100_B">
    <property type="entry name" value="IF_2_B"/>
    <property type="match status" value="1"/>
</dbReference>
<proteinExistence type="inferred from homology"/>
<dbReference type="InterPro" id="IPR023115">
    <property type="entry name" value="TIF_IF2_dom3"/>
</dbReference>
<dbReference type="InterPro" id="IPR036925">
    <property type="entry name" value="TIF_IF2_dom3_sf"/>
</dbReference>
<dbReference type="Gene3D" id="3.30.56.50">
    <property type="entry name" value="Putative DNA-binding domain, N-terminal subdomain of bacterial translation initiation factor IF2"/>
    <property type="match status" value="1"/>
</dbReference>
<dbReference type="Gene3D" id="2.40.30.10">
    <property type="entry name" value="Translation factors"/>
    <property type="match status" value="2"/>
</dbReference>
<evidence type="ECO:0000256" key="2">
    <source>
        <dbReference type="ARBA" id="ARBA00020675"/>
    </source>
</evidence>
<dbReference type="PANTHER" id="PTHR43381:SF5">
    <property type="entry name" value="TR-TYPE G DOMAIN-CONTAINING PROTEIN"/>
    <property type="match status" value="1"/>
</dbReference>
<dbReference type="CDD" id="cd03692">
    <property type="entry name" value="mtIF2_IVc"/>
    <property type="match status" value="1"/>
</dbReference>